<reference evidence="1 2" key="1">
    <citation type="submission" date="2022-03" db="EMBL/GenBank/DDBJ databases">
        <title>Hymenobactersp. isolated from the air.</title>
        <authorList>
            <person name="Won M."/>
            <person name="Kwon S.-W."/>
        </authorList>
    </citation>
    <scope>NUCLEOTIDE SEQUENCE [LARGE SCALE GENOMIC DNA]</scope>
    <source>
        <strain evidence="1 2">KACC 21982</strain>
    </source>
</reference>
<sequence length="271" mass="27385">MNQFTTLLLSSACAVALLSGCSGKDGDPGPAGATGATGATGPTGASGQNLTGAMFGFVTAVDEFGSPVAKNGVTVTLEGVTPALSTTTNSDGRYEFTNLRNGTYNISFSRTGLSTYRRLSIAHVGGDQPTFLGASSLTAPSTTTFGTAVVNSIFGSSVNISIPYSNSVAPNSYLLRTAIYVSATTGVNSTNGTFLMYAYPASSLNSNSGTISTAISKSTLNNAGFATGTSVYMVAYGVPYLLTGQTDATTGKTTYNGLSATSSNQIGFVVP</sequence>
<dbReference type="EMBL" id="CP094669">
    <property type="protein sequence ID" value="UOG75475.1"/>
    <property type="molecule type" value="Genomic_DNA"/>
</dbReference>
<gene>
    <name evidence="1" type="ORF">MTX78_02505</name>
</gene>
<dbReference type="Pfam" id="PF13620">
    <property type="entry name" value="CarboxypepD_reg"/>
    <property type="match status" value="1"/>
</dbReference>
<accession>A0ABY4CYZ8</accession>
<dbReference type="InterPro" id="IPR013784">
    <property type="entry name" value="Carb-bd-like_fold"/>
</dbReference>
<name>A0ABY4CYZ8_9BACT</name>
<proteinExistence type="predicted"/>
<evidence type="ECO:0000313" key="2">
    <source>
        <dbReference type="Proteomes" id="UP000831113"/>
    </source>
</evidence>
<evidence type="ECO:0000313" key="1">
    <source>
        <dbReference type="EMBL" id="UOG75475.1"/>
    </source>
</evidence>
<keyword evidence="2" id="KW-1185">Reference proteome</keyword>
<organism evidence="1 2">
    <name type="scientific">Hymenobacter tibetensis</name>
    <dbReference type="NCBI Taxonomy" id="497967"/>
    <lineage>
        <taxon>Bacteria</taxon>
        <taxon>Pseudomonadati</taxon>
        <taxon>Bacteroidota</taxon>
        <taxon>Cytophagia</taxon>
        <taxon>Cytophagales</taxon>
        <taxon>Hymenobacteraceae</taxon>
        <taxon>Hymenobacter</taxon>
    </lineage>
</organism>
<dbReference type="Gene3D" id="2.60.40.1120">
    <property type="entry name" value="Carboxypeptidase-like, regulatory domain"/>
    <property type="match status" value="1"/>
</dbReference>
<dbReference type="RefSeq" id="WP_243799618.1">
    <property type="nucleotide sequence ID" value="NZ_CP094669.1"/>
</dbReference>
<dbReference type="SUPFAM" id="SSF49452">
    <property type="entry name" value="Starch-binding domain-like"/>
    <property type="match status" value="1"/>
</dbReference>
<dbReference type="Proteomes" id="UP000831113">
    <property type="component" value="Chromosome"/>
</dbReference>
<protein>
    <submittedName>
        <fullName evidence="1">Carboxypeptidase-like regulatory domain-containing protein</fullName>
    </submittedName>
</protein>